<dbReference type="Ensembl" id="ENSVKKT00000017889.1">
    <property type="protein sequence ID" value="ENSVKKP00000017454.1"/>
    <property type="gene ID" value="ENSVKKG00000011946.1"/>
</dbReference>
<dbReference type="AlphaFoldDB" id="A0A8D2L5S9"/>
<organism evidence="1 2">
    <name type="scientific">Varanus komodoensis</name>
    <name type="common">Komodo dragon</name>
    <dbReference type="NCBI Taxonomy" id="61221"/>
    <lineage>
        <taxon>Eukaryota</taxon>
        <taxon>Metazoa</taxon>
        <taxon>Chordata</taxon>
        <taxon>Craniata</taxon>
        <taxon>Vertebrata</taxon>
        <taxon>Euteleostomi</taxon>
        <taxon>Lepidosauria</taxon>
        <taxon>Squamata</taxon>
        <taxon>Bifurcata</taxon>
        <taxon>Unidentata</taxon>
        <taxon>Episquamata</taxon>
        <taxon>Toxicofera</taxon>
        <taxon>Anguimorpha</taxon>
        <taxon>Paleoanguimorpha</taxon>
        <taxon>Varanoidea</taxon>
        <taxon>Varanidae</taxon>
        <taxon>Varanus</taxon>
    </lineage>
</organism>
<proteinExistence type="predicted"/>
<protein>
    <submittedName>
        <fullName evidence="1">Uncharacterized protein</fullName>
    </submittedName>
</protein>
<sequence length="68" mass="7339">GTGCIRPSSNISTSLSSFCPSLQLGSFQESHLLKCIARPFWLAAAVWNWIAGRGALQTRSRSSRMGSP</sequence>
<dbReference type="OMA" id="WNWIAGR"/>
<name>A0A8D2L5S9_VARKO</name>
<evidence type="ECO:0000313" key="1">
    <source>
        <dbReference type="Ensembl" id="ENSVKKP00000017454.1"/>
    </source>
</evidence>
<keyword evidence="2" id="KW-1185">Reference proteome</keyword>
<dbReference type="Proteomes" id="UP000694545">
    <property type="component" value="Unplaced"/>
</dbReference>
<reference evidence="1" key="2">
    <citation type="submission" date="2025-09" db="UniProtKB">
        <authorList>
            <consortium name="Ensembl"/>
        </authorList>
    </citation>
    <scope>IDENTIFICATION</scope>
</reference>
<reference evidence="1" key="1">
    <citation type="submission" date="2025-08" db="UniProtKB">
        <authorList>
            <consortium name="Ensembl"/>
        </authorList>
    </citation>
    <scope>IDENTIFICATION</scope>
</reference>
<evidence type="ECO:0000313" key="2">
    <source>
        <dbReference type="Proteomes" id="UP000694545"/>
    </source>
</evidence>
<accession>A0A8D2L5S9</accession>